<protein>
    <submittedName>
        <fullName evidence="5">NAD(P)/FAD-dependent oxidoreductase</fullName>
    </submittedName>
</protein>
<evidence type="ECO:0000313" key="6">
    <source>
        <dbReference type="Proteomes" id="UP001149140"/>
    </source>
</evidence>
<keyword evidence="2" id="KW-0560">Oxidoreductase</keyword>
<gene>
    <name evidence="5" type="ORF">OM076_18690</name>
</gene>
<sequence>MDFECLVVGAGPAGLSAALTLGRARRSVLVLDSGKPRNYAAREMHGVLGHDGLPPAELRARGVEEVGRYGIEVRPAEVGEARAIEGGVEVDGITARTLILATGMLDATPDVEGFDAIYGISAHTCPYCDGWEHADQRLAVLAGPEAAEHMGPLLRQWSSDVIVFSPGLEADIGVPVVREPITRFVSTDCRLTSIELDGRDPIERDALFFNIAMHPRSALAIQLGCTLTEAGFVESAAADRQTTVDRVYAVGNCADPMLNVPMSIADGARAAVFVNVRLVGEGIVQPV</sequence>
<name>A0A9X3MSL7_9ACTN</name>
<evidence type="ECO:0000256" key="1">
    <source>
        <dbReference type="ARBA" id="ARBA00022630"/>
    </source>
</evidence>
<dbReference type="AlphaFoldDB" id="A0A9X3MSL7"/>
<dbReference type="PANTHER" id="PTHR48105">
    <property type="entry name" value="THIOREDOXIN REDUCTASE 1-RELATED-RELATED"/>
    <property type="match status" value="1"/>
</dbReference>
<dbReference type="Pfam" id="PF07992">
    <property type="entry name" value="Pyr_redox_2"/>
    <property type="match status" value="1"/>
</dbReference>
<evidence type="ECO:0000256" key="2">
    <source>
        <dbReference type="ARBA" id="ARBA00023002"/>
    </source>
</evidence>
<feature type="domain" description="FAD/NAD(P)-binding" evidence="4">
    <location>
        <begin position="4"/>
        <end position="140"/>
    </location>
</feature>
<dbReference type="InterPro" id="IPR050097">
    <property type="entry name" value="Ferredoxin-NADP_redctase_2"/>
</dbReference>
<dbReference type="PRINTS" id="PR00368">
    <property type="entry name" value="FADPNR"/>
</dbReference>
<dbReference type="RefSeq" id="WP_270041543.1">
    <property type="nucleotide sequence ID" value="NZ_JAPDOD010000017.1"/>
</dbReference>
<dbReference type="PRINTS" id="PR00469">
    <property type="entry name" value="PNDRDTASEII"/>
</dbReference>
<reference evidence="5" key="1">
    <citation type="submission" date="2022-10" db="EMBL/GenBank/DDBJ databases">
        <title>The WGS of Solirubrobacter ginsenosidimutans DSM 21036.</title>
        <authorList>
            <person name="Jiang Z."/>
        </authorList>
    </citation>
    <scope>NUCLEOTIDE SEQUENCE</scope>
    <source>
        <strain evidence="5">DSM 21036</strain>
    </source>
</reference>
<dbReference type="Gene3D" id="3.50.50.60">
    <property type="entry name" value="FAD/NAD(P)-binding domain"/>
    <property type="match status" value="3"/>
</dbReference>
<dbReference type="Proteomes" id="UP001149140">
    <property type="component" value="Unassembled WGS sequence"/>
</dbReference>
<accession>A0A9X3MSL7</accession>
<evidence type="ECO:0000259" key="4">
    <source>
        <dbReference type="Pfam" id="PF07992"/>
    </source>
</evidence>
<comment type="caution">
    <text evidence="5">The sequence shown here is derived from an EMBL/GenBank/DDBJ whole genome shotgun (WGS) entry which is preliminary data.</text>
</comment>
<evidence type="ECO:0000256" key="3">
    <source>
        <dbReference type="ARBA" id="ARBA00048132"/>
    </source>
</evidence>
<dbReference type="GO" id="GO:0004791">
    <property type="term" value="F:thioredoxin-disulfide reductase (NADPH) activity"/>
    <property type="evidence" value="ECO:0007669"/>
    <property type="project" value="UniProtKB-EC"/>
</dbReference>
<keyword evidence="6" id="KW-1185">Reference proteome</keyword>
<evidence type="ECO:0000313" key="5">
    <source>
        <dbReference type="EMBL" id="MDA0162306.1"/>
    </source>
</evidence>
<dbReference type="EMBL" id="JAPDOD010000017">
    <property type="protein sequence ID" value="MDA0162306.1"/>
    <property type="molecule type" value="Genomic_DNA"/>
</dbReference>
<comment type="catalytic activity">
    <reaction evidence="3">
        <text>[thioredoxin]-dithiol + NADP(+) = [thioredoxin]-disulfide + NADPH + H(+)</text>
        <dbReference type="Rhea" id="RHEA:20345"/>
        <dbReference type="Rhea" id="RHEA-COMP:10698"/>
        <dbReference type="Rhea" id="RHEA-COMP:10700"/>
        <dbReference type="ChEBI" id="CHEBI:15378"/>
        <dbReference type="ChEBI" id="CHEBI:29950"/>
        <dbReference type="ChEBI" id="CHEBI:50058"/>
        <dbReference type="ChEBI" id="CHEBI:57783"/>
        <dbReference type="ChEBI" id="CHEBI:58349"/>
        <dbReference type="EC" id="1.8.1.9"/>
    </reaction>
</comment>
<proteinExistence type="predicted"/>
<organism evidence="5 6">
    <name type="scientific">Solirubrobacter ginsenosidimutans</name>
    <dbReference type="NCBI Taxonomy" id="490573"/>
    <lineage>
        <taxon>Bacteria</taxon>
        <taxon>Bacillati</taxon>
        <taxon>Actinomycetota</taxon>
        <taxon>Thermoleophilia</taxon>
        <taxon>Solirubrobacterales</taxon>
        <taxon>Solirubrobacteraceae</taxon>
        <taxon>Solirubrobacter</taxon>
    </lineage>
</organism>
<dbReference type="SUPFAM" id="SSF51905">
    <property type="entry name" value="FAD/NAD(P)-binding domain"/>
    <property type="match status" value="1"/>
</dbReference>
<dbReference type="InterPro" id="IPR036188">
    <property type="entry name" value="FAD/NAD-bd_sf"/>
</dbReference>
<dbReference type="InterPro" id="IPR023753">
    <property type="entry name" value="FAD/NAD-binding_dom"/>
</dbReference>
<keyword evidence="1" id="KW-0285">Flavoprotein</keyword>